<dbReference type="InterPro" id="IPR050795">
    <property type="entry name" value="Asn_Synthetase"/>
</dbReference>
<dbReference type="Gene3D" id="3.60.20.10">
    <property type="entry name" value="Glutamine Phosphoribosylpyrophosphate, subunit 1, domain 1"/>
    <property type="match status" value="1"/>
</dbReference>
<evidence type="ECO:0000256" key="3">
    <source>
        <dbReference type="ARBA" id="ARBA00022598"/>
    </source>
</evidence>
<evidence type="ECO:0000256" key="6">
    <source>
        <dbReference type="ARBA" id="ARBA00022840"/>
    </source>
</evidence>
<dbReference type="PANTHER" id="PTHR11772:SF23">
    <property type="entry name" value="ASPARAGINE SYNTHETASE [GLUTAMINE-HYDROLYZING]"/>
    <property type="match status" value="1"/>
</dbReference>
<dbReference type="SUPFAM" id="SSF56235">
    <property type="entry name" value="N-terminal nucleophile aminohydrolases (Ntn hydrolases)"/>
    <property type="match status" value="1"/>
</dbReference>
<dbReference type="GO" id="GO:0005829">
    <property type="term" value="C:cytosol"/>
    <property type="evidence" value="ECO:0007669"/>
    <property type="project" value="TreeGrafter"/>
</dbReference>
<keyword evidence="8" id="KW-0315">Glutamine amidotransferase</keyword>
<comment type="catalytic activity">
    <reaction evidence="10">
        <text>L-aspartate + L-glutamine + ATP + H2O = L-asparagine + L-glutamate + AMP + diphosphate + H(+)</text>
        <dbReference type="Rhea" id="RHEA:12228"/>
        <dbReference type="ChEBI" id="CHEBI:15377"/>
        <dbReference type="ChEBI" id="CHEBI:15378"/>
        <dbReference type="ChEBI" id="CHEBI:29985"/>
        <dbReference type="ChEBI" id="CHEBI:29991"/>
        <dbReference type="ChEBI" id="CHEBI:30616"/>
        <dbReference type="ChEBI" id="CHEBI:33019"/>
        <dbReference type="ChEBI" id="CHEBI:58048"/>
        <dbReference type="ChEBI" id="CHEBI:58359"/>
        <dbReference type="ChEBI" id="CHEBI:456215"/>
        <dbReference type="EC" id="6.3.5.4"/>
    </reaction>
</comment>
<dbReference type="GO" id="GO:0004066">
    <property type="term" value="F:asparagine synthase (glutamine-hydrolyzing) activity"/>
    <property type="evidence" value="ECO:0007669"/>
    <property type="project" value="UniProtKB-EC"/>
</dbReference>
<dbReference type="Gene3D" id="3.40.50.620">
    <property type="entry name" value="HUPs"/>
    <property type="match status" value="1"/>
</dbReference>
<evidence type="ECO:0000259" key="11">
    <source>
        <dbReference type="PROSITE" id="PS51278"/>
    </source>
</evidence>
<dbReference type="EMBL" id="MN739271">
    <property type="protein sequence ID" value="QHS96626.1"/>
    <property type="molecule type" value="Genomic_DNA"/>
</dbReference>
<name>A0A6C0BWM1_9ZZZZ</name>
<protein>
    <recommendedName>
        <fullName evidence="2">asparagine synthase (glutamine-hydrolyzing)</fullName>
        <ecNumber evidence="2">6.3.5.4</ecNumber>
    </recommendedName>
    <alternativeName>
        <fullName evidence="9">Glutamine-dependent asparagine synthetase</fullName>
    </alternativeName>
</protein>
<evidence type="ECO:0000256" key="1">
    <source>
        <dbReference type="ARBA" id="ARBA00005187"/>
    </source>
</evidence>
<dbReference type="InterPro" id="IPR029055">
    <property type="entry name" value="Ntn_hydrolases_N"/>
</dbReference>
<keyword evidence="3" id="KW-0436">Ligase</keyword>
<keyword evidence="6" id="KW-0067">ATP-binding</keyword>
<organism evidence="12">
    <name type="scientific">viral metagenome</name>
    <dbReference type="NCBI Taxonomy" id="1070528"/>
    <lineage>
        <taxon>unclassified sequences</taxon>
        <taxon>metagenomes</taxon>
        <taxon>organismal metagenomes</taxon>
    </lineage>
</organism>
<keyword evidence="5" id="KW-0547">Nucleotide-binding</keyword>
<comment type="pathway">
    <text evidence="1">Amino-acid biosynthesis; L-asparagine biosynthesis; L-asparagine from L-aspartate (L-Gln route): step 1/1.</text>
</comment>
<dbReference type="InterPro" id="IPR014729">
    <property type="entry name" value="Rossmann-like_a/b/a_fold"/>
</dbReference>
<dbReference type="SUPFAM" id="SSF52402">
    <property type="entry name" value="Adenine nucleotide alpha hydrolases-like"/>
    <property type="match status" value="1"/>
</dbReference>
<dbReference type="PIRSF" id="PIRSF001589">
    <property type="entry name" value="Asn_synthetase_glu-h"/>
    <property type="match status" value="1"/>
</dbReference>
<sequence>MCGIFGILNRKTAKYSYQHDFINHAFQRGKKRGPETSQYKIINAFTEFGFHRLAINGLNDQASQPLCVDNCVLICNGEIYNYKELYEHLATKNIYPKTDSDCEIIIHMYKQYGIHDTLLKLNGEFAFALYDLKNGTLHLARDPIGVRPLYTAGYFDQNEGEMVIFGSEMKMLQPFMNSYMHIEQFNPGTFLTFTENNNKWQIMSPEVQYYKPYNHDLHPKGCECFNCCRRYMMNVAITNDDTRPILKLISNTLSECVKRRVTTSDRPIACLLSGGLDSSLITALVSKYYKKGQLETYSIGMPGSEDLKYSQLVADHLGTKHTQIVMTEQQFFDAIPEVIEAIESYDTTSVRASVGNYLVSKYIAEHSEAKVIFNGDGSDEITGGYMYFHKAPNSKDFDDECYRLLEDIHYFDVLRSDKSVASNGLEPRTPFLDKEFINAFMSIPPEIRYHPGKNQCEKYLLRSAFDYDNLLPKEVLWRTKEAFSDGVSSQKKSWYQIIDEKLAESYGDVNSIRTTYNTPTTREQRYYRMLFEGHYPDCGYIVPYFWMPRFVENATDSSARTLSIYNDLK</sequence>
<evidence type="ECO:0000256" key="8">
    <source>
        <dbReference type="ARBA" id="ARBA00022962"/>
    </source>
</evidence>
<evidence type="ECO:0000256" key="7">
    <source>
        <dbReference type="ARBA" id="ARBA00022888"/>
    </source>
</evidence>
<dbReference type="AlphaFoldDB" id="A0A6C0BWM1"/>
<dbReference type="GO" id="GO:0005524">
    <property type="term" value="F:ATP binding"/>
    <property type="evidence" value="ECO:0007669"/>
    <property type="project" value="UniProtKB-KW"/>
</dbReference>
<dbReference type="InterPro" id="IPR033738">
    <property type="entry name" value="AsnB_N"/>
</dbReference>
<dbReference type="Pfam" id="PF13537">
    <property type="entry name" value="GATase_7"/>
    <property type="match status" value="1"/>
</dbReference>
<evidence type="ECO:0000256" key="5">
    <source>
        <dbReference type="ARBA" id="ARBA00022741"/>
    </source>
</evidence>
<evidence type="ECO:0000256" key="9">
    <source>
        <dbReference type="ARBA" id="ARBA00030234"/>
    </source>
</evidence>
<dbReference type="CDD" id="cd01991">
    <property type="entry name" value="Asn_synthase_B_C"/>
    <property type="match status" value="1"/>
</dbReference>
<dbReference type="InterPro" id="IPR017932">
    <property type="entry name" value="GATase_2_dom"/>
</dbReference>
<keyword evidence="4" id="KW-0028">Amino-acid biosynthesis</keyword>
<dbReference type="PROSITE" id="PS51278">
    <property type="entry name" value="GATASE_TYPE_2"/>
    <property type="match status" value="1"/>
</dbReference>
<proteinExistence type="predicted"/>
<dbReference type="InterPro" id="IPR001962">
    <property type="entry name" value="Asn_synthase"/>
</dbReference>
<dbReference type="InterPro" id="IPR006426">
    <property type="entry name" value="Asn_synth_AEB"/>
</dbReference>
<evidence type="ECO:0000256" key="4">
    <source>
        <dbReference type="ARBA" id="ARBA00022605"/>
    </source>
</evidence>
<dbReference type="GO" id="GO:0006529">
    <property type="term" value="P:asparagine biosynthetic process"/>
    <property type="evidence" value="ECO:0007669"/>
    <property type="project" value="UniProtKB-KW"/>
</dbReference>
<reference evidence="12" key="1">
    <citation type="journal article" date="2020" name="Nature">
        <title>Giant virus diversity and host interactions through global metagenomics.</title>
        <authorList>
            <person name="Schulz F."/>
            <person name="Roux S."/>
            <person name="Paez-Espino D."/>
            <person name="Jungbluth S."/>
            <person name="Walsh D.A."/>
            <person name="Denef V.J."/>
            <person name="McMahon K.D."/>
            <person name="Konstantinidis K.T."/>
            <person name="Eloe-Fadrosh E.A."/>
            <person name="Kyrpides N.C."/>
            <person name="Woyke T."/>
        </authorList>
    </citation>
    <scope>NUCLEOTIDE SEQUENCE</scope>
    <source>
        <strain evidence="12">GVMAG-M-3300020166-18</strain>
    </source>
</reference>
<dbReference type="NCBIfam" id="TIGR01536">
    <property type="entry name" value="asn_synth_AEB"/>
    <property type="match status" value="1"/>
</dbReference>
<evidence type="ECO:0000313" key="12">
    <source>
        <dbReference type="EMBL" id="QHS96626.1"/>
    </source>
</evidence>
<accession>A0A6C0BWM1</accession>
<evidence type="ECO:0000256" key="10">
    <source>
        <dbReference type="ARBA" id="ARBA00048741"/>
    </source>
</evidence>
<dbReference type="CDD" id="cd00712">
    <property type="entry name" value="AsnB"/>
    <property type="match status" value="1"/>
</dbReference>
<dbReference type="PANTHER" id="PTHR11772">
    <property type="entry name" value="ASPARAGINE SYNTHETASE"/>
    <property type="match status" value="1"/>
</dbReference>
<dbReference type="EC" id="6.3.5.4" evidence="2"/>
<feature type="domain" description="Glutamine amidotransferase type-2" evidence="11">
    <location>
        <begin position="2"/>
        <end position="196"/>
    </location>
</feature>
<dbReference type="Pfam" id="PF00733">
    <property type="entry name" value="Asn_synthase"/>
    <property type="match status" value="1"/>
</dbReference>
<keyword evidence="7" id="KW-0061">Asparagine biosynthesis</keyword>
<evidence type="ECO:0000256" key="2">
    <source>
        <dbReference type="ARBA" id="ARBA00012737"/>
    </source>
</evidence>